<reference evidence="2 3" key="1">
    <citation type="submission" date="2020-03" db="EMBL/GenBank/DDBJ databases">
        <title>Leucobacter sp. nov., isolated from beetles.</title>
        <authorList>
            <person name="Hyun D.-W."/>
            <person name="Bae J.-W."/>
        </authorList>
    </citation>
    <scope>NUCLEOTIDE SEQUENCE [LARGE SCALE GENOMIC DNA]</scope>
    <source>
        <strain evidence="2 3">HDW9B</strain>
    </source>
</reference>
<gene>
    <name evidence="2" type="ORF">G7067_09300</name>
</gene>
<accession>A0A6G8FJN3</accession>
<feature type="compositionally biased region" description="Polar residues" evidence="1">
    <location>
        <begin position="53"/>
        <end position="64"/>
    </location>
</feature>
<sequence>MTFTPMPYRLAPEIVAKRQQKREAKLHQSFDETVKEVRRERQSLKKVRRNELSSKSVSGRFTSR</sequence>
<evidence type="ECO:0000313" key="2">
    <source>
        <dbReference type="EMBL" id="QIM16561.1"/>
    </source>
</evidence>
<feature type="compositionally biased region" description="Basic and acidic residues" evidence="1">
    <location>
        <begin position="21"/>
        <end position="43"/>
    </location>
</feature>
<dbReference type="KEGG" id="lins:G7067_09300"/>
<keyword evidence="3" id="KW-1185">Reference proteome</keyword>
<protein>
    <submittedName>
        <fullName evidence="2">Uncharacterized protein</fullName>
    </submittedName>
</protein>
<dbReference type="EMBL" id="CP049934">
    <property type="protein sequence ID" value="QIM16561.1"/>
    <property type="molecule type" value="Genomic_DNA"/>
</dbReference>
<organism evidence="2 3">
    <name type="scientific">Leucobacter insecticola</name>
    <dbReference type="NCBI Taxonomy" id="2714934"/>
    <lineage>
        <taxon>Bacteria</taxon>
        <taxon>Bacillati</taxon>
        <taxon>Actinomycetota</taxon>
        <taxon>Actinomycetes</taxon>
        <taxon>Micrococcales</taxon>
        <taxon>Microbacteriaceae</taxon>
        <taxon>Leucobacter</taxon>
    </lineage>
</organism>
<dbReference type="Proteomes" id="UP000501387">
    <property type="component" value="Chromosome"/>
</dbReference>
<feature type="region of interest" description="Disordered" evidence="1">
    <location>
        <begin position="19"/>
        <end position="64"/>
    </location>
</feature>
<evidence type="ECO:0000256" key="1">
    <source>
        <dbReference type="SAM" id="MobiDB-lite"/>
    </source>
</evidence>
<evidence type="ECO:0000313" key="3">
    <source>
        <dbReference type="Proteomes" id="UP000501387"/>
    </source>
</evidence>
<proteinExistence type="predicted"/>
<dbReference type="AlphaFoldDB" id="A0A6G8FJN3"/>
<name>A0A6G8FJN3_9MICO</name>
<dbReference type="RefSeq" id="WP_166323679.1">
    <property type="nucleotide sequence ID" value="NZ_CP049934.1"/>
</dbReference>